<dbReference type="EMBL" id="QLMC01000008">
    <property type="protein sequence ID" value="RAJ92238.1"/>
    <property type="molecule type" value="Genomic_DNA"/>
</dbReference>
<dbReference type="Proteomes" id="UP000248790">
    <property type="component" value="Unassembled WGS sequence"/>
</dbReference>
<keyword evidence="2" id="KW-1185">Reference proteome</keyword>
<accession>A0A327WN31</accession>
<comment type="caution">
    <text evidence="1">The sequence shown here is derived from an EMBL/GenBank/DDBJ whole genome shotgun (WGS) entry which is preliminary data.</text>
</comment>
<proteinExistence type="predicted"/>
<evidence type="ECO:0000313" key="2">
    <source>
        <dbReference type="Proteomes" id="UP000248790"/>
    </source>
</evidence>
<name>A0A327WN31_LARAB</name>
<organism evidence="1 2">
    <name type="scientific">Larkinella arboricola</name>
    <dbReference type="NCBI Taxonomy" id="643671"/>
    <lineage>
        <taxon>Bacteria</taxon>
        <taxon>Pseudomonadati</taxon>
        <taxon>Bacteroidota</taxon>
        <taxon>Cytophagia</taxon>
        <taxon>Cytophagales</taxon>
        <taxon>Spirosomataceae</taxon>
        <taxon>Larkinella</taxon>
    </lineage>
</organism>
<evidence type="ECO:0000313" key="1">
    <source>
        <dbReference type="EMBL" id="RAJ92238.1"/>
    </source>
</evidence>
<protein>
    <submittedName>
        <fullName evidence="1">Uncharacterized protein</fullName>
    </submittedName>
</protein>
<sequence>MNKAAALSKFEKIVGVNLTDQLAGQPSPAAFYTCKVIHSYNF</sequence>
<dbReference type="AlphaFoldDB" id="A0A327WN31"/>
<gene>
    <name evidence="1" type="ORF">LX87_05206</name>
</gene>
<reference evidence="1 2" key="1">
    <citation type="submission" date="2018-06" db="EMBL/GenBank/DDBJ databases">
        <title>Genomic Encyclopedia of Archaeal and Bacterial Type Strains, Phase II (KMG-II): from individual species to whole genera.</title>
        <authorList>
            <person name="Goeker M."/>
        </authorList>
    </citation>
    <scope>NUCLEOTIDE SEQUENCE [LARGE SCALE GENOMIC DNA]</scope>
    <source>
        <strain evidence="1 2">DSM 21851</strain>
    </source>
</reference>